<dbReference type="OrthoDB" id="5975154at2759"/>
<dbReference type="EMBL" id="KZ360144">
    <property type="protein sequence ID" value="PIO58714.1"/>
    <property type="molecule type" value="Genomic_DNA"/>
</dbReference>
<dbReference type="Proteomes" id="UP000230423">
    <property type="component" value="Unassembled WGS sequence"/>
</dbReference>
<gene>
    <name evidence="3" type="ORF">TELCIR_19846</name>
</gene>
<dbReference type="InterPro" id="IPR038050">
    <property type="entry name" value="Neuro_actylchol_rec"/>
</dbReference>
<evidence type="ECO:0000256" key="1">
    <source>
        <dbReference type="SAM" id="SignalP"/>
    </source>
</evidence>
<dbReference type="GO" id="GO:0006811">
    <property type="term" value="P:monoatomic ion transport"/>
    <property type="evidence" value="ECO:0007669"/>
    <property type="project" value="InterPro"/>
</dbReference>
<dbReference type="AlphaFoldDB" id="A0A2G9TL39"/>
<feature type="signal peptide" evidence="1">
    <location>
        <begin position="1"/>
        <end position="17"/>
    </location>
</feature>
<name>A0A2G9TL39_TELCI</name>
<evidence type="ECO:0000313" key="3">
    <source>
        <dbReference type="EMBL" id="PIO58714.1"/>
    </source>
</evidence>
<dbReference type="SUPFAM" id="SSF90112">
    <property type="entry name" value="Neurotransmitter-gated ion-channel transmembrane pore"/>
    <property type="match status" value="1"/>
</dbReference>
<organism evidence="3 4">
    <name type="scientific">Teladorsagia circumcincta</name>
    <name type="common">Brown stomach worm</name>
    <name type="synonym">Ostertagia circumcincta</name>
    <dbReference type="NCBI Taxonomy" id="45464"/>
    <lineage>
        <taxon>Eukaryota</taxon>
        <taxon>Metazoa</taxon>
        <taxon>Ecdysozoa</taxon>
        <taxon>Nematoda</taxon>
        <taxon>Chromadorea</taxon>
        <taxon>Rhabditida</taxon>
        <taxon>Rhabditina</taxon>
        <taxon>Rhabditomorpha</taxon>
        <taxon>Strongyloidea</taxon>
        <taxon>Trichostrongylidae</taxon>
        <taxon>Teladorsagia</taxon>
    </lineage>
</organism>
<protein>
    <recommendedName>
        <fullName evidence="2">Neurotransmitter-gated ion-channel transmembrane domain-containing protein</fullName>
    </recommendedName>
</protein>
<evidence type="ECO:0000259" key="2">
    <source>
        <dbReference type="Pfam" id="PF02932"/>
    </source>
</evidence>
<feature type="domain" description="Neurotransmitter-gated ion-channel transmembrane" evidence="2">
    <location>
        <begin position="2"/>
        <end position="55"/>
    </location>
</feature>
<dbReference type="Gene3D" id="1.20.58.390">
    <property type="entry name" value="Neurotransmitter-gated ion-channel transmembrane domain"/>
    <property type="match status" value="1"/>
</dbReference>
<dbReference type="Pfam" id="PF02932">
    <property type="entry name" value="Neur_chan_memb"/>
    <property type="match status" value="1"/>
</dbReference>
<dbReference type="GO" id="GO:0016020">
    <property type="term" value="C:membrane"/>
    <property type="evidence" value="ECO:0007669"/>
    <property type="project" value="InterPro"/>
</dbReference>
<keyword evidence="1" id="KW-0732">Signal</keyword>
<dbReference type="InterPro" id="IPR006029">
    <property type="entry name" value="Neurotrans-gated_channel_TM"/>
</dbReference>
<evidence type="ECO:0000313" key="4">
    <source>
        <dbReference type="Proteomes" id="UP000230423"/>
    </source>
</evidence>
<accession>A0A2G9TL39</accession>
<feature type="chain" id="PRO_5013863298" description="Neurotransmitter-gated ion-channel transmembrane domain-containing protein" evidence="1">
    <location>
        <begin position="18"/>
        <end position="88"/>
    </location>
</feature>
<dbReference type="CDD" id="cd19051">
    <property type="entry name" value="LGIC_TM_cation"/>
    <property type="match status" value="1"/>
</dbReference>
<sequence>MLISALALLGFTLPADSGEKLNLCVTIFMSLCVFMLMVAEAMPQTSDALPLIGLYPSTRNSMKVQTFGYSQVLHDVSIECENSALLCA</sequence>
<keyword evidence="4" id="KW-1185">Reference proteome</keyword>
<reference evidence="3 4" key="1">
    <citation type="submission" date="2015-09" db="EMBL/GenBank/DDBJ databases">
        <title>Draft genome of the parasitic nematode Teladorsagia circumcincta isolate WARC Sus (inbred).</title>
        <authorList>
            <person name="Mitreva M."/>
        </authorList>
    </citation>
    <scope>NUCLEOTIDE SEQUENCE [LARGE SCALE GENOMIC DNA]</scope>
    <source>
        <strain evidence="3 4">S</strain>
    </source>
</reference>
<proteinExistence type="predicted"/>
<dbReference type="InterPro" id="IPR036719">
    <property type="entry name" value="Neuro-gated_channel_TM_sf"/>
</dbReference>